<dbReference type="Gene3D" id="3.40.50.1000">
    <property type="entry name" value="HAD superfamily/HAD-like"/>
    <property type="match status" value="1"/>
</dbReference>
<dbReference type="InterPro" id="IPR036412">
    <property type="entry name" value="HAD-like_sf"/>
</dbReference>
<protein>
    <recommendedName>
        <fullName evidence="3">HAD superfamily hydrolase</fullName>
    </recommendedName>
</protein>
<dbReference type="Proteomes" id="UP000424468">
    <property type="component" value="Chromosome"/>
</dbReference>
<accession>A0A6I6CIV7</accession>
<dbReference type="SUPFAM" id="SSF56784">
    <property type="entry name" value="HAD-like"/>
    <property type="match status" value="1"/>
</dbReference>
<dbReference type="AlphaFoldDB" id="A0A6I6CIV7"/>
<keyword evidence="2" id="KW-1185">Reference proteome</keyword>
<dbReference type="Gene3D" id="3.30.1240.10">
    <property type="match status" value="1"/>
</dbReference>
<dbReference type="RefSeq" id="WP_156006526.1">
    <property type="nucleotide sequence ID" value="NZ_CP046276.1"/>
</dbReference>
<name>A0A6I6CIV7_9MOLU</name>
<dbReference type="NCBIfam" id="TIGR01484">
    <property type="entry name" value="HAD-SF-IIB"/>
    <property type="match status" value="1"/>
</dbReference>
<dbReference type="InterPro" id="IPR006379">
    <property type="entry name" value="HAD-SF_hydro_IIB"/>
</dbReference>
<dbReference type="PANTHER" id="PTHR10000">
    <property type="entry name" value="PHOSPHOSERINE PHOSPHATASE"/>
    <property type="match status" value="1"/>
</dbReference>
<evidence type="ECO:0008006" key="3">
    <source>
        <dbReference type="Google" id="ProtNLM"/>
    </source>
</evidence>
<dbReference type="EMBL" id="CP046276">
    <property type="protein sequence ID" value="QGS52003.1"/>
    <property type="molecule type" value="Genomic_DNA"/>
</dbReference>
<dbReference type="PANTHER" id="PTHR10000:SF8">
    <property type="entry name" value="HAD SUPERFAMILY HYDROLASE-LIKE, TYPE 3"/>
    <property type="match status" value="1"/>
</dbReference>
<dbReference type="InterPro" id="IPR023214">
    <property type="entry name" value="HAD_sf"/>
</dbReference>
<dbReference type="Pfam" id="PF08282">
    <property type="entry name" value="Hydrolase_3"/>
    <property type="match status" value="1"/>
</dbReference>
<evidence type="ECO:0000313" key="1">
    <source>
        <dbReference type="EMBL" id="QGS52003.1"/>
    </source>
</evidence>
<dbReference type="GO" id="GO:0016791">
    <property type="term" value="F:phosphatase activity"/>
    <property type="evidence" value="ECO:0007669"/>
    <property type="project" value="TreeGrafter"/>
</dbReference>
<proteinExistence type="predicted"/>
<dbReference type="GO" id="GO:0005829">
    <property type="term" value="C:cytosol"/>
    <property type="evidence" value="ECO:0007669"/>
    <property type="project" value="TreeGrafter"/>
</dbReference>
<organism evidence="1 2">
    <name type="scientific">Spiroplasma tabanidicola</name>
    <dbReference type="NCBI Taxonomy" id="324079"/>
    <lineage>
        <taxon>Bacteria</taxon>
        <taxon>Bacillati</taxon>
        <taxon>Mycoplasmatota</taxon>
        <taxon>Mollicutes</taxon>
        <taxon>Entomoplasmatales</taxon>
        <taxon>Spiroplasmataceae</taxon>
        <taxon>Spiroplasma</taxon>
    </lineage>
</organism>
<reference evidence="1 2" key="1">
    <citation type="submission" date="2019-11" db="EMBL/GenBank/DDBJ databases">
        <title>Complete genome sequence of Spiroplasma tabanidicola TAUS-1 (DSM 22603).</title>
        <authorList>
            <person name="Huang C.-T."/>
            <person name="Lin Y.-C."/>
            <person name="Kuo C.-H."/>
        </authorList>
    </citation>
    <scope>NUCLEOTIDE SEQUENCE [LARGE SCALE GENOMIC DNA]</scope>
    <source>
        <strain evidence="1 2">TAUS-1</strain>
    </source>
</reference>
<gene>
    <name evidence="1" type="ORF">STABA_v1c06420</name>
</gene>
<dbReference type="OrthoDB" id="388395at2"/>
<dbReference type="GO" id="GO:0000287">
    <property type="term" value="F:magnesium ion binding"/>
    <property type="evidence" value="ECO:0007669"/>
    <property type="project" value="TreeGrafter"/>
</dbReference>
<dbReference type="KEGG" id="stab:STABA_v1c06420"/>
<evidence type="ECO:0000313" key="2">
    <source>
        <dbReference type="Proteomes" id="UP000424468"/>
    </source>
</evidence>
<sequence length="285" mass="33233">MSSFKKIVCSDLDGTIITKENELLKETKKDIQAFMIETNNAFSVVTGRQFFSSKNHIKDIGVTLPVITINGSSLIDPVSETLIDSLHFNKEEYFKILDIMLKHNIRFSVVNDFQIFCLKTSIWNKHFRRDKFKNSNIDENIYHLYDDFNELYQGIKKDCKYYNSVFIEYETKQEFDEIEKLFESYNFSKLTFAYFDQPTIEYFKPNVNKLSGLKMLANYLKVDLQDIYVFGDQVNDIPMFKGLKNNFAVGNAVPEIISIANEIIDNINNNGVGKKLIELKEKNIF</sequence>